<evidence type="ECO:0000259" key="5">
    <source>
        <dbReference type="Pfam" id="PF05592"/>
    </source>
</evidence>
<dbReference type="InterPro" id="IPR016007">
    <property type="entry name" value="Alpha_rhamnosid"/>
</dbReference>
<feature type="domain" description="Alpha-L-rhamnosidase concanavalin-like" evidence="5">
    <location>
        <begin position="581"/>
        <end position="687"/>
    </location>
</feature>
<dbReference type="GO" id="GO:0030596">
    <property type="term" value="F:alpha-L-rhamnosidase activity"/>
    <property type="evidence" value="ECO:0007669"/>
    <property type="project" value="UniProtKB-EC"/>
</dbReference>
<keyword evidence="4" id="KW-0732">Signal</keyword>
<gene>
    <name evidence="9" type="ORF">F9U64_11650</name>
</gene>
<dbReference type="Pfam" id="PF25788">
    <property type="entry name" value="Ig_Rha78A_N"/>
    <property type="match status" value="1"/>
</dbReference>
<comment type="catalytic activity">
    <reaction evidence="1">
        <text>Hydrolysis of terminal non-reducing alpha-L-rhamnose residues in alpha-L-rhamnosides.</text>
        <dbReference type="EC" id="3.2.1.40"/>
    </reaction>
</comment>
<sequence>MKVGKSLCKFLCVMMVLSLAMMDVKPANYSNAASKGETELTDLKVNYQKNPIGIELDDVKFSWKLTSNVVGINQTSYQIVVKESGGKKVWDSGVVEDAKSVGIPYDGPALDLESRYTWDVKVSLSNGKKVNSNSAYFETGTDFESAEWIYHKNKSEDYFKEKVEVSLNATIVEGGFILDWGMKNKNTGYVWSLTDTTLTQSIKKDGVAKEIGSVDISEEVDLNKAFDLKVSADKENIVTVINGEEVSTVPKSHAIEGPFIALTASEGSRRSPKQEAHFSDIVLEVDGEQESVTEFDGAVLNAGVLELSGVTAFQKNYQGEAVEYMADPSTLPLFRTEKQLDGKGKIASARLYITSLGIYEAYINGQEVMLEKDDGTKLDDTFNPGWTDFHQYTNYQSYDVTDYIKEDKVALGVMVGTGFYGGEAGSNGGGNIYYKIGDELEKELALLSKLVITYKNGEQEVITTNDNEWKVTTDGPVKMNDFFKGEVYDARLEENIAGWNNVEFNDDEWNKVDIFNYEGELVASSEAAAYMLEENRVYPAEGENTFIYDPNDIDYSNEDLALGEVKRTVIDPTEDIKLPKGKTLMIDLGQNIAGVQHISVSGAEGTTVSMRGAEMLNDGRDHENSSFGSDGPKGTLYWSGITRGREKDENWYTDHYTLNEKEVQNYQPRFTYHGFQYLEITATEDIVIHDVYGQPITSSIDNTLSIETNNENVNKLFQNALWGQRGNFLSIPTDTPGRSERLGWTGDIQVFGDTALYNFDSVAFLNNYVDILKDYAKNNNGYIADYLPTINEKTTTNAGWSDVIITLPWDIYMHTGDVSILEETYDTMKKYMENVIRDGMNAGYGDWVAMEGTAPEFMAVMYQALDAERMEKIASLLGHTADAEMYAKERQRVIDLAKEKYVDENNNLLSVSVDDFSSAFLIDLFKDNSQTSIIWALKMGLYDSEEQKQILIENLLKNIANENRSERENAGENTLSTGFLGVNELLPVLTENELSNKSYDLLLQDEMPSWLNHVKLGATTTWERWNAYTSEYGFDDAGMNSFNHYAYGSVVEWMVEYMAGIQKSEQDPGFKHIILQPTMDTGEKYNNQERINTVESQFESYYGTIVSKWTAKQGNLNSYEAVIPANTSATAYLPIDDVSVAEDIPGVKFIETLNRHGIKVARFELQAGGYKFKIVDGVLTVELLDGFITDSDKR</sequence>
<dbReference type="EMBL" id="WEID01000056">
    <property type="protein sequence ID" value="KAB8134170.1"/>
    <property type="molecule type" value="Genomic_DNA"/>
</dbReference>
<evidence type="ECO:0000256" key="3">
    <source>
        <dbReference type="ARBA" id="ARBA00022801"/>
    </source>
</evidence>
<dbReference type="SUPFAM" id="SSF48208">
    <property type="entry name" value="Six-hairpin glycosidases"/>
    <property type="match status" value="1"/>
</dbReference>
<dbReference type="InterPro" id="IPR008902">
    <property type="entry name" value="Rhamnosid_concanavalin"/>
</dbReference>
<evidence type="ECO:0000313" key="10">
    <source>
        <dbReference type="Proteomes" id="UP000480246"/>
    </source>
</evidence>
<dbReference type="PANTHER" id="PTHR33307">
    <property type="entry name" value="ALPHA-RHAMNOSIDASE (EUROFUNG)"/>
    <property type="match status" value="1"/>
</dbReference>
<dbReference type="Pfam" id="PF17389">
    <property type="entry name" value="Bac_rhamnosid6H"/>
    <property type="match status" value="1"/>
</dbReference>
<feature type="chain" id="PRO_5039586412" description="alpha-L-rhamnosidase" evidence="4">
    <location>
        <begin position="21"/>
        <end position="1194"/>
    </location>
</feature>
<feature type="signal peptide" evidence="4">
    <location>
        <begin position="1"/>
        <end position="20"/>
    </location>
</feature>
<dbReference type="Gene3D" id="2.60.420.10">
    <property type="entry name" value="Maltose phosphorylase, domain 3"/>
    <property type="match status" value="1"/>
</dbReference>
<dbReference type="Pfam" id="PF05592">
    <property type="entry name" value="Bac_rhamnosid"/>
    <property type="match status" value="1"/>
</dbReference>
<dbReference type="InterPro" id="IPR008928">
    <property type="entry name" value="6-hairpin_glycosidase_sf"/>
</dbReference>
<organism evidence="9 10">
    <name type="scientific">Gracilibacillus oryzae</name>
    <dbReference type="NCBI Taxonomy" id="1672701"/>
    <lineage>
        <taxon>Bacteria</taxon>
        <taxon>Bacillati</taxon>
        <taxon>Bacillota</taxon>
        <taxon>Bacilli</taxon>
        <taxon>Bacillales</taxon>
        <taxon>Bacillaceae</taxon>
        <taxon>Gracilibacillus</taxon>
    </lineage>
</organism>
<keyword evidence="10" id="KW-1185">Reference proteome</keyword>
<dbReference type="PANTHER" id="PTHR33307:SF6">
    <property type="entry name" value="ALPHA-RHAMNOSIDASE (EUROFUNG)-RELATED"/>
    <property type="match status" value="1"/>
</dbReference>
<evidence type="ECO:0000313" key="9">
    <source>
        <dbReference type="EMBL" id="KAB8134170.1"/>
    </source>
</evidence>
<protein>
    <recommendedName>
        <fullName evidence="2">alpha-L-rhamnosidase</fullName>
        <ecNumber evidence="2">3.2.1.40</ecNumber>
    </recommendedName>
</protein>
<evidence type="ECO:0000259" key="7">
    <source>
        <dbReference type="Pfam" id="PF17389"/>
    </source>
</evidence>
<evidence type="ECO:0000259" key="8">
    <source>
        <dbReference type="Pfam" id="PF17390"/>
    </source>
</evidence>
<dbReference type="AlphaFoldDB" id="A0A7C8GSQ6"/>
<feature type="domain" description="Alpha-L-rhamnosidase six-hairpin glycosidase" evidence="7">
    <location>
        <begin position="702"/>
        <end position="1057"/>
    </location>
</feature>
<dbReference type="InterPro" id="IPR013783">
    <property type="entry name" value="Ig-like_fold"/>
</dbReference>
<feature type="domain" description="Alpha-L-rhamnosidase C-terminal" evidence="8">
    <location>
        <begin position="1060"/>
        <end position="1139"/>
    </location>
</feature>
<name>A0A7C8GSQ6_9BACI</name>
<dbReference type="GO" id="GO:0005975">
    <property type="term" value="P:carbohydrate metabolic process"/>
    <property type="evidence" value="ECO:0007669"/>
    <property type="project" value="InterPro"/>
</dbReference>
<dbReference type="InterPro" id="IPR012341">
    <property type="entry name" value="6hp_glycosidase-like_sf"/>
</dbReference>
<dbReference type="EC" id="3.2.1.40" evidence="2"/>
<feature type="domain" description="Bacterial alpha-L-rhamnosidase N-terminal" evidence="6">
    <location>
        <begin position="345"/>
        <end position="527"/>
    </location>
</feature>
<proteinExistence type="predicted"/>
<dbReference type="Proteomes" id="UP000480246">
    <property type="component" value="Unassembled WGS sequence"/>
</dbReference>
<dbReference type="Pfam" id="PF08531">
    <property type="entry name" value="Bac_rhamnosid_N"/>
    <property type="match status" value="1"/>
</dbReference>
<dbReference type="PIRSF" id="PIRSF010631">
    <property type="entry name" value="A-rhamnsds"/>
    <property type="match status" value="1"/>
</dbReference>
<accession>A0A7C8GSQ6</accession>
<dbReference type="InterPro" id="IPR035398">
    <property type="entry name" value="Bac_rhamnosid_C"/>
</dbReference>
<dbReference type="Gene3D" id="2.60.120.260">
    <property type="entry name" value="Galactose-binding domain-like"/>
    <property type="match status" value="2"/>
</dbReference>
<dbReference type="RefSeq" id="WP_153403572.1">
    <property type="nucleotide sequence ID" value="NZ_ML762431.1"/>
</dbReference>
<comment type="caution">
    <text evidence="9">The sequence shown here is derived from an EMBL/GenBank/DDBJ whole genome shotgun (WGS) entry which is preliminary data.</text>
</comment>
<dbReference type="Gene3D" id="2.60.40.10">
    <property type="entry name" value="Immunoglobulins"/>
    <property type="match status" value="1"/>
</dbReference>
<dbReference type="InterPro" id="IPR013737">
    <property type="entry name" value="Bac_rhamnosid_N"/>
</dbReference>
<reference evidence="9 10" key="1">
    <citation type="submission" date="2019-10" db="EMBL/GenBank/DDBJ databases">
        <title>Gracilibacillus sp. nov. isolated from rice seeds.</title>
        <authorList>
            <person name="He S."/>
        </authorList>
    </citation>
    <scope>NUCLEOTIDE SEQUENCE [LARGE SCALE GENOMIC DNA]</scope>
    <source>
        <strain evidence="9 10">TD8</strain>
    </source>
</reference>
<dbReference type="Gene3D" id="1.50.10.10">
    <property type="match status" value="1"/>
</dbReference>
<dbReference type="OrthoDB" id="9761045at2"/>
<evidence type="ECO:0000256" key="2">
    <source>
        <dbReference type="ARBA" id="ARBA00012652"/>
    </source>
</evidence>
<evidence type="ECO:0000259" key="6">
    <source>
        <dbReference type="Pfam" id="PF08531"/>
    </source>
</evidence>
<evidence type="ECO:0000256" key="1">
    <source>
        <dbReference type="ARBA" id="ARBA00001445"/>
    </source>
</evidence>
<dbReference type="Pfam" id="PF17390">
    <property type="entry name" value="Bac_rhamnosid_C"/>
    <property type="match status" value="1"/>
</dbReference>
<evidence type="ECO:0000256" key="4">
    <source>
        <dbReference type="SAM" id="SignalP"/>
    </source>
</evidence>
<dbReference type="InterPro" id="IPR035396">
    <property type="entry name" value="Bac_rhamnosid6H"/>
</dbReference>
<keyword evidence="3" id="KW-0378">Hydrolase</keyword>